<reference evidence="2" key="1">
    <citation type="journal article" date="2022" name="bioRxiv">
        <title>Sequencing and chromosome-scale assembly of the giantPleurodeles waltlgenome.</title>
        <authorList>
            <person name="Brown T."/>
            <person name="Elewa A."/>
            <person name="Iarovenko S."/>
            <person name="Subramanian E."/>
            <person name="Araus A.J."/>
            <person name="Petzold A."/>
            <person name="Susuki M."/>
            <person name="Suzuki K.-i.T."/>
            <person name="Hayashi T."/>
            <person name="Toyoda A."/>
            <person name="Oliveira C."/>
            <person name="Osipova E."/>
            <person name="Leigh N.D."/>
            <person name="Simon A."/>
            <person name="Yun M.H."/>
        </authorList>
    </citation>
    <scope>NUCLEOTIDE SEQUENCE</scope>
    <source>
        <strain evidence="2">20211129_DDA</strain>
        <tissue evidence="2">Liver</tissue>
    </source>
</reference>
<organism evidence="2 3">
    <name type="scientific">Pleurodeles waltl</name>
    <name type="common">Iberian ribbed newt</name>
    <dbReference type="NCBI Taxonomy" id="8319"/>
    <lineage>
        <taxon>Eukaryota</taxon>
        <taxon>Metazoa</taxon>
        <taxon>Chordata</taxon>
        <taxon>Craniata</taxon>
        <taxon>Vertebrata</taxon>
        <taxon>Euteleostomi</taxon>
        <taxon>Amphibia</taxon>
        <taxon>Batrachia</taxon>
        <taxon>Caudata</taxon>
        <taxon>Salamandroidea</taxon>
        <taxon>Salamandridae</taxon>
        <taxon>Pleurodelinae</taxon>
        <taxon>Pleurodeles</taxon>
    </lineage>
</organism>
<dbReference type="EMBL" id="JANPWB010000004">
    <property type="protein sequence ID" value="KAJ1194696.1"/>
    <property type="molecule type" value="Genomic_DNA"/>
</dbReference>
<gene>
    <name evidence="2" type="ORF">NDU88_003982</name>
</gene>
<sequence length="72" mass="7837">MTRRGPDGCIEGDSRAENGVRSVYRTFSPRPAGDLQASRFSGQGEQKQDETQENPGETVLPDFSDCTETEAA</sequence>
<keyword evidence="3" id="KW-1185">Reference proteome</keyword>
<evidence type="ECO:0000313" key="3">
    <source>
        <dbReference type="Proteomes" id="UP001066276"/>
    </source>
</evidence>
<proteinExistence type="predicted"/>
<accession>A0AAV7V279</accession>
<dbReference type="Proteomes" id="UP001066276">
    <property type="component" value="Chromosome 2_2"/>
</dbReference>
<evidence type="ECO:0000313" key="2">
    <source>
        <dbReference type="EMBL" id="KAJ1194696.1"/>
    </source>
</evidence>
<comment type="caution">
    <text evidence="2">The sequence shown here is derived from an EMBL/GenBank/DDBJ whole genome shotgun (WGS) entry which is preliminary data.</text>
</comment>
<name>A0AAV7V279_PLEWA</name>
<feature type="compositionally biased region" description="Basic and acidic residues" evidence="1">
    <location>
        <begin position="1"/>
        <end position="18"/>
    </location>
</feature>
<feature type="region of interest" description="Disordered" evidence="1">
    <location>
        <begin position="1"/>
        <end position="72"/>
    </location>
</feature>
<evidence type="ECO:0000256" key="1">
    <source>
        <dbReference type="SAM" id="MobiDB-lite"/>
    </source>
</evidence>
<protein>
    <submittedName>
        <fullName evidence="2">Uncharacterized protein</fullName>
    </submittedName>
</protein>
<dbReference type="AlphaFoldDB" id="A0AAV7V279"/>